<comment type="caution">
    <text evidence="3">The sequence shown here is derived from an EMBL/GenBank/DDBJ whole genome shotgun (WGS) entry which is preliminary data.</text>
</comment>
<dbReference type="InterPro" id="IPR012480">
    <property type="entry name" value="Hepar_II_III_C"/>
</dbReference>
<dbReference type="Gene3D" id="2.70.98.70">
    <property type="match status" value="1"/>
</dbReference>
<dbReference type="GO" id="GO:0030313">
    <property type="term" value="C:cell envelope"/>
    <property type="evidence" value="ECO:0007669"/>
    <property type="project" value="UniProtKB-SubCell"/>
</dbReference>
<organism evidence="3 4">
    <name type="scientific">Aureimonas ureilytica</name>
    <dbReference type="NCBI Taxonomy" id="401562"/>
    <lineage>
        <taxon>Bacteria</taxon>
        <taxon>Pseudomonadati</taxon>
        <taxon>Pseudomonadota</taxon>
        <taxon>Alphaproteobacteria</taxon>
        <taxon>Hyphomicrobiales</taxon>
        <taxon>Aurantimonadaceae</taxon>
        <taxon>Aureimonas</taxon>
    </lineage>
</organism>
<gene>
    <name evidence="3" type="ORF">NS226_22605</name>
</gene>
<dbReference type="EMBL" id="LDPZ01000082">
    <property type="protein sequence ID" value="KTQ81881.1"/>
    <property type="molecule type" value="Genomic_DNA"/>
</dbReference>
<comment type="subcellular location">
    <subcellularLocation>
        <location evidence="1">Cell envelope</location>
    </subcellularLocation>
</comment>
<evidence type="ECO:0000256" key="1">
    <source>
        <dbReference type="ARBA" id="ARBA00004196"/>
    </source>
</evidence>
<dbReference type="RefSeq" id="WP_058636874.1">
    <property type="nucleotide sequence ID" value="NZ_LDPZ01000082.1"/>
</dbReference>
<reference evidence="3 4" key="1">
    <citation type="journal article" date="2016" name="Front. Microbiol.">
        <title>Genomic Resource of Rice Seed Associated Bacteria.</title>
        <authorList>
            <person name="Midha S."/>
            <person name="Bansal K."/>
            <person name="Sharma S."/>
            <person name="Kumar N."/>
            <person name="Patil P.P."/>
            <person name="Chaudhry V."/>
            <person name="Patil P.B."/>
        </authorList>
    </citation>
    <scope>NUCLEOTIDE SEQUENCE [LARGE SCALE GENOMIC DNA]</scope>
    <source>
        <strain evidence="3 4">NS226</strain>
    </source>
</reference>
<name>A0A175QZI9_9HYPH</name>
<dbReference type="OrthoDB" id="9787373at2"/>
<dbReference type="PATRIC" id="fig|401562.3.peg.5034"/>
<sequence length="562" mass="61801">MTTGFVDEPRLAGLMVRETLRRLRGVAPAMTAFSPVARRAGRLVAVPADLRRGEASLVESFYIGRLPLAGHIVDFGTTSPFVLRTAPRSWTGDLHGFGWLRHFTEAGDALAAEQARVLVGDWMRFERSVLPRQAFDHDVVARRIISWLSHAPIILAQADTAFVQRFETSLARQTRRLARAASAAPDGLPRLRARIALAFAALCQPSRRYHVRWAAKFLGEELDRQLYADGGHISRNPAAIPALLADLLPLRQLFAHRNQPMPRALFSAMDRLFLALRFFQHGDGALALFNGMGLSDRAMALALLRYDETLGEPVSALRQSGYQRLSAGGTTLLADTGVPPAPAVAGEAHAGTLAFEFSSGRHRMVINCGATARAEDAGRRLSRNTAAHSTLVLADHSSSRFAKSPVVDRYLGVPLLPGPTRVPVTREDTGEGQLLTAAHDGYRLPFGFVHERQIHLSRDGGRIEGVDRLLPSTGRATRAASEEPLGLLRFHLHPDVVADETQTGIRLSHGSEVWWFYGEVMPRLEDSIFFADASGARPTLQITMVFDPTERTQLGWCFERQS</sequence>
<dbReference type="AlphaFoldDB" id="A0A175QZI9"/>
<dbReference type="InterPro" id="IPR008929">
    <property type="entry name" value="Chondroitin_lyas"/>
</dbReference>
<dbReference type="GO" id="GO:0016829">
    <property type="term" value="F:lyase activity"/>
    <property type="evidence" value="ECO:0007669"/>
    <property type="project" value="InterPro"/>
</dbReference>
<dbReference type="Proteomes" id="UP000078272">
    <property type="component" value="Unassembled WGS sequence"/>
</dbReference>
<evidence type="ECO:0000259" key="2">
    <source>
        <dbReference type="Pfam" id="PF07940"/>
    </source>
</evidence>
<proteinExistence type="predicted"/>
<evidence type="ECO:0000313" key="4">
    <source>
        <dbReference type="Proteomes" id="UP000078272"/>
    </source>
</evidence>
<protein>
    <recommendedName>
        <fullName evidence="2">Heparinase II/III-like C-terminal domain-containing protein</fullName>
    </recommendedName>
</protein>
<accession>A0A175QZI9</accession>
<evidence type="ECO:0000313" key="3">
    <source>
        <dbReference type="EMBL" id="KTQ81881.1"/>
    </source>
</evidence>
<feature type="domain" description="Heparinase II/III-like C-terminal" evidence="2">
    <location>
        <begin position="311"/>
        <end position="554"/>
    </location>
</feature>
<dbReference type="STRING" id="401562.NS365_20640"/>
<dbReference type="Pfam" id="PF07940">
    <property type="entry name" value="Hepar_II_III_C"/>
    <property type="match status" value="1"/>
</dbReference>
<dbReference type="Gene3D" id="1.50.10.100">
    <property type="entry name" value="Chondroitin AC/alginate lyase"/>
    <property type="match status" value="1"/>
</dbReference>